<dbReference type="AlphaFoldDB" id="A0A061IZK8"/>
<dbReference type="PRINTS" id="PR00380">
    <property type="entry name" value="KINESINHEAVY"/>
</dbReference>
<feature type="region of interest" description="Disordered" evidence="5">
    <location>
        <begin position="523"/>
        <end position="577"/>
    </location>
</feature>
<keyword evidence="4" id="KW-0067">ATP-binding</keyword>
<dbReference type="OrthoDB" id="3176171at2759"/>
<dbReference type="InterPro" id="IPR001752">
    <property type="entry name" value="Kinesin_motor_dom"/>
</dbReference>
<evidence type="ECO:0000259" key="6">
    <source>
        <dbReference type="PROSITE" id="PS50067"/>
    </source>
</evidence>
<dbReference type="InterPro" id="IPR036961">
    <property type="entry name" value="Kinesin_motor_dom_sf"/>
</dbReference>
<dbReference type="SUPFAM" id="SSF52540">
    <property type="entry name" value="P-loop containing nucleoside triphosphate hydrolases"/>
    <property type="match status" value="1"/>
</dbReference>
<protein>
    <submittedName>
        <fullName evidence="7">Kinesin</fullName>
    </submittedName>
</protein>
<gene>
    <name evidence="7" type="ORF">TRSC58_04991</name>
</gene>
<keyword evidence="1" id="KW-0493">Microtubule</keyword>
<keyword evidence="3 4" id="KW-0505">Motor protein</keyword>
<comment type="similarity">
    <text evidence="4">Belongs to the TRAFAC class myosin-kinesin ATPase superfamily. Kinesin family.</text>
</comment>
<dbReference type="SMART" id="SM00129">
    <property type="entry name" value="KISc"/>
    <property type="match status" value="1"/>
</dbReference>
<dbReference type="GO" id="GO:0003777">
    <property type="term" value="F:microtubule motor activity"/>
    <property type="evidence" value="ECO:0007669"/>
    <property type="project" value="InterPro"/>
</dbReference>
<organism evidence="7 8">
    <name type="scientific">Trypanosoma rangeli SC58</name>
    <dbReference type="NCBI Taxonomy" id="429131"/>
    <lineage>
        <taxon>Eukaryota</taxon>
        <taxon>Discoba</taxon>
        <taxon>Euglenozoa</taxon>
        <taxon>Kinetoplastea</taxon>
        <taxon>Metakinetoplastina</taxon>
        <taxon>Trypanosomatida</taxon>
        <taxon>Trypanosomatidae</taxon>
        <taxon>Trypanosoma</taxon>
        <taxon>Herpetosoma</taxon>
    </lineage>
</organism>
<dbReference type="GO" id="GO:0008017">
    <property type="term" value="F:microtubule binding"/>
    <property type="evidence" value="ECO:0007669"/>
    <property type="project" value="InterPro"/>
</dbReference>
<feature type="compositionally biased region" description="Pro residues" evidence="5">
    <location>
        <begin position="525"/>
        <end position="535"/>
    </location>
</feature>
<dbReference type="Proteomes" id="UP000031737">
    <property type="component" value="Unassembled WGS sequence"/>
</dbReference>
<dbReference type="GO" id="GO:0005524">
    <property type="term" value="F:ATP binding"/>
    <property type="evidence" value="ECO:0007669"/>
    <property type="project" value="UniProtKB-UniRule"/>
</dbReference>
<proteinExistence type="inferred from homology"/>
<dbReference type="GO" id="GO:0007018">
    <property type="term" value="P:microtubule-based movement"/>
    <property type="evidence" value="ECO:0007669"/>
    <property type="project" value="InterPro"/>
</dbReference>
<evidence type="ECO:0000256" key="5">
    <source>
        <dbReference type="SAM" id="MobiDB-lite"/>
    </source>
</evidence>
<dbReference type="PANTHER" id="PTHR47968">
    <property type="entry name" value="CENTROMERE PROTEIN E"/>
    <property type="match status" value="1"/>
</dbReference>
<dbReference type="InterPro" id="IPR027417">
    <property type="entry name" value="P-loop_NTPase"/>
</dbReference>
<comment type="caution">
    <text evidence="7">The sequence shown here is derived from an EMBL/GenBank/DDBJ whole genome shotgun (WGS) entry which is preliminary data.</text>
</comment>
<accession>A0A061IZK8</accession>
<sequence length="850" mass="92967">MTSMPSHVRIVVRTRPTDFLAGNLSIQSKGALQITRRAAAGVGDGDVSSLSPTASSTPENLVFAFDAVLHDASQEAVFEATTADLVDSVLQGFNSTLLCYGQCGSGKTYTLFGGNTYPTRGCVPRAIQAMFETMAASSDHEFKVSLTFVEVHSDQLFDLLGKLPLTSTRSGDRHKNANKVSVTLTATGEVALRGAEVRQCTNEAEALAAVFEGMQRRMSSAHSLSQRVPRSHAVLTLYVESKSLVDSDALVHHSQIDFVDLAGTERPNAVEDEAAKREAKIVNRSLMMFEQVILALSGPQSRHVPYRQSKLTMLLKNSIGGTSRTTLIANIWPEERHTEATVATLNFAKRLLRIESNPTVHVSMDPEAHIKQLQRQVLSLKSELRMQDQLAGREAFSTAPLDGDEMQMARERVMDFVDGTAPQVRVGCVREMHACFLAFKTVLGERDAQMKELVRQLATSSRPCSSGSNKGITRQKLGAKQQGVTVAKEATKLVVSVDDVTAGVSVGTTQRPSAVIRDMFFQQRPPSPSAMPPVMQPGGRERSSDVRSPAAVPAIPTSTSAFTPLSTPPLTTTTPAATAASTASRVVTPAEVTSLVSTTTFLNSTARVAALPPPDGDLLKAQPCAQRVFTCSLSEKQDNVFPTLERSVAEAGTPFSRFLGRQDNLMRDRRTAFETYKRTSTGASQLKSIDDVRSLLAEKNESILQFQKRLNEIQSKMGAGMKVEQQQGTPVEERVTAHCASSDAVRSSLAWLEDSCSGHDDNVSSGDTLLASDREKLSRMTLEERKAFFNVTNNALKRAVVERGHLVRQLNRYCEAFMKNFQYWHQSKLQAVLPGHGGKQQERRRRQRRQ</sequence>
<keyword evidence="2" id="KW-0175">Coiled coil</keyword>
<evidence type="ECO:0000256" key="1">
    <source>
        <dbReference type="ARBA" id="ARBA00022701"/>
    </source>
</evidence>
<feature type="compositionally biased region" description="Low complexity" evidence="5">
    <location>
        <begin position="556"/>
        <end position="577"/>
    </location>
</feature>
<keyword evidence="4" id="KW-0547">Nucleotide-binding</keyword>
<dbReference type="GO" id="GO:0005874">
    <property type="term" value="C:microtubule"/>
    <property type="evidence" value="ECO:0007669"/>
    <property type="project" value="UniProtKB-KW"/>
</dbReference>
<reference evidence="7 8" key="1">
    <citation type="submission" date="2013-07" db="EMBL/GenBank/DDBJ databases">
        <authorList>
            <person name="Stoco P.H."/>
            <person name="Wagner G."/>
            <person name="Gerber A."/>
            <person name="Zaha A."/>
            <person name="Thompson C."/>
            <person name="Bartholomeu D.C."/>
            <person name="Luckemeyer D.D."/>
            <person name="Bahia D."/>
            <person name="Loreto E."/>
            <person name="Prestes E.B."/>
            <person name="Lima F.M."/>
            <person name="Rodrigues-Luiz G."/>
            <person name="Vallejo G.A."/>
            <person name="Filho J.F."/>
            <person name="Monteiro K.M."/>
            <person name="Tyler K.M."/>
            <person name="de Almeida L.G."/>
            <person name="Ortiz M.F."/>
            <person name="Siervo M.A."/>
            <person name="de Moraes M.H."/>
            <person name="Cunha O.L."/>
            <person name="Mendonca-Neto R."/>
            <person name="Silva R."/>
            <person name="Teixeira S.M."/>
            <person name="Murta S.M."/>
            <person name="Sincero T.C."/>
            <person name="Mendes T.A."/>
            <person name="Urmenyi T.P."/>
            <person name="Silva V.G."/>
            <person name="da Rocha W.D."/>
            <person name="Andersson B."/>
            <person name="Romanha A.J."/>
            <person name="Steindel M."/>
            <person name="de Vasconcelos A.T."/>
            <person name="Grisard E.C."/>
        </authorList>
    </citation>
    <scope>NUCLEOTIDE SEQUENCE [LARGE SCALE GENOMIC DNA]</scope>
    <source>
        <strain evidence="7 8">SC58</strain>
    </source>
</reference>
<keyword evidence="8" id="KW-1185">Reference proteome</keyword>
<dbReference type="Gene3D" id="3.40.850.10">
    <property type="entry name" value="Kinesin motor domain"/>
    <property type="match status" value="1"/>
</dbReference>
<dbReference type="PANTHER" id="PTHR47968:SF36">
    <property type="entry name" value="KINESIN HEAVY CHAIN ISOFORM X1"/>
    <property type="match status" value="1"/>
</dbReference>
<dbReference type="InterPro" id="IPR027640">
    <property type="entry name" value="Kinesin-like_fam"/>
</dbReference>
<dbReference type="PROSITE" id="PS50067">
    <property type="entry name" value="KINESIN_MOTOR_2"/>
    <property type="match status" value="1"/>
</dbReference>
<evidence type="ECO:0000313" key="8">
    <source>
        <dbReference type="Proteomes" id="UP000031737"/>
    </source>
</evidence>
<feature type="binding site" evidence="4">
    <location>
        <begin position="101"/>
        <end position="108"/>
    </location>
    <ligand>
        <name>ATP</name>
        <dbReference type="ChEBI" id="CHEBI:30616"/>
    </ligand>
</feature>
<feature type="domain" description="Kinesin motor" evidence="6">
    <location>
        <begin position="7"/>
        <end position="354"/>
    </location>
</feature>
<name>A0A061IZK8_TRYRA</name>
<dbReference type="VEuPathDB" id="TriTrypDB:TRSC58_04991"/>
<evidence type="ECO:0000256" key="2">
    <source>
        <dbReference type="ARBA" id="ARBA00023054"/>
    </source>
</evidence>
<evidence type="ECO:0000256" key="4">
    <source>
        <dbReference type="PROSITE-ProRule" id="PRU00283"/>
    </source>
</evidence>
<dbReference type="Pfam" id="PF00225">
    <property type="entry name" value="Kinesin"/>
    <property type="match status" value="1"/>
</dbReference>
<evidence type="ECO:0000313" key="7">
    <source>
        <dbReference type="EMBL" id="ESL07321.1"/>
    </source>
</evidence>
<dbReference type="EMBL" id="AUPL01004991">
    <property type="protein sequence ID" value="ESL07321.1"/>
    <property type="molecule type" value="Genomic_DNA"/>
</dbReference>
<evidence type="ECO:0000256" key="3">
    <source>
        <dbReference type="ARBA" id="ARBA00023175"/>
    </source>
</evidence>